<accession>A0A0C3BEM3</accession>
<evidence type="ECO:0000313" key="2">
    <source>
        <dbReference type="EMBL" id="KIM35220.1"/>
    </source>
</evidence>
<reference evidence="3" key="2">
    <citation type="submission" date="2015-01" db="EMBL/GenBank/DDBJ databases">
        <title>Evolutionary Origins and Diversification of the Mycorrhizal Mutualists.</title>
        <authorList>
            <consortium name="DOE Joint Genome Institute"/>
            <consortium name="Mycorrhizal Genomics Consortium"/>
            <person name="Kohler A."/>
            <person name="Kuo A."/>
            <person name="Nagy L.G."/>
            <person name="Floudas D."/>
            <person name="Copeland A."/>
            <person name="Barry K.W."/>
            <person name="Cichocki N."/>
            <person name="Veneault-Fourrey C."/>
            <person name="LaButti K."/>
            <person name="Lindquist E.A."/>
            <person name="Lipzen A."/>
            <person name="Lundell T."/>
            <person name="Morin E."/>
            <person name="Murat C."/>
            <person name="Riley R."/>
            <person name="Ohm R."/>
            <person name="Sun H."/>
            <person name="Tunlid A."/>
            <person name="Henrissat B."/>
            <person name="Grigoriev I.V."/>
            <person name="Hibbett D.S."/>
            <person name="Martin F."/>
        </authorList>
    </citation>
    <scope>NUCLEOTIDE SEQUENCE [LARGE SCALE GENOMIC DNA]</scope>
    <source>
        <strain evidence="3">h7</strain>
    </source>
</reference>
<dbReference type="HOGENOM" id="CLU_2984500_0_0_1"/>
<name>A0A0C3BEM3_HEBCY</name>
<dbReference type="AlphaFoldDB" id="A0A0C3BEM3"/>
<dbReference type="EMBL" id="KN831827">
    <property type="protein sequence ID" value="KIM35220.1"/>
    <property type="molecule type" value="Genomic_DNA"/>
</dbReference>
<keyword evidence="3" id="KW-1185">Reference proteome</keyword>
<dbReference type="Proteomes" id="UP000053424">
    <property type="component" value="Unassembled WGS sequence"/>
</dbReference>
<gene>
    <name evidence="2" type="ORF">M413DRAFT_40964</name>
</gene>
<feature type="compositionally biased region" description="Basic and acidic residues" evidence="1">
    <location>
        <begin position="17"/>
        <end position="33"/>
    </location>
</feature>
<feature type="non-terminal residue" evidence="2">
    <location>
        <position position="1"/>
    </location>
</feature>
<protein>
    <submittedName>
        <fullName evidence="2">Uncharacterized protein</fullName>
    </submittedName>
</protein>
<feature type="non-terminal residue" evidence="2">
    <location>
        <position position="58"/>
    </location>
</feature>
<organism evidence="2 3">
    <name type="scientific">Hebeloma cylindrosporum</name>
    <dbReference type="NCBI Taxonomy" id="76867"/>
    <lineage>
        <taxon>Eukaryota</taxon>
        <taxon>Fungi</taxon>
        <taxon>Dikarya</taxon>
        <taxon>Basidiomycota</taxon>
        <taxon>Agaricomycotina</taxon>
        <taxon>Agaricomycetes</taxon>
        <taxon>Agaricomycetidae</taxon>
        <taxon>Agaricales</taxon>
        <taxon>Agaricineae</taxon>
        <taxon>Hymenogastraceae</taxon>
        <taxon>Hebeloma</taxon>
    </lineage>
</organism>
<proteinExistence type="predicted"/>
<dbReference type="OrthoDB" id="3264316at2759"/>
<evidence type="ECO:0000313" key="3">
    <source>
        <dbReference type="Proteomes" id="UP000053424"/>
    </source>
</evidence>
<sequence length="58" mass="6354">RATGEPEVMDVDPGSESDGKTALKKVQVQERKQGARRGPSNASMQYFHDPVPVRDDKG</sequence>
<reference evidence="2 3" key="1">
    <citation type="submission" date="2014-04" db="EMBL/GenBank/DDBJ databases">
        <authorList>
            <consortium name="DOE Joint Genome Institute"/>
            <person name="Kuo A."/>
            <person name="Gay G."/>
            <person name="Dore J."/>
            <person name="Kohler A."/>
            <person name="Nagy L.G."/>
            <person name="Floudas D."/>
            <person name="Copeland A."/>
            <person name="Barry K.W."/>
            <person name="Cichocki N."/>
            <person name="Veneault-Fourrey C."/>
            <person name="LaButti K."/>
            <person name="Lindquist E.A."/>
            <person name="Lipzen A."/>
            <person name="Lundell T."/>
            <person name="Morin E."/>
            <person name="Murat C."/>
            <person name="Sun H."/>
            <person name="Tunlid A."/>
            <person name="Henrissat B."/>
            <person name="Grigoriev I.V."/>
            <person name="Hibbett D.S."/>
            <person name="Martin F."/>
            <person name="Nordberg H.P."/>
            <person name="Cantor M.N."/>
            <person name="Hua S.X."/>
        </authorList>
    </citation>
    <scope>NUCLEOTIDE SEQUENCE [LARGE SCALE GENOMIC DNA]</scope>
    <source>
        <strain evidence="3">h7</strain>
    </source>
</reference>
<feature type="region of interest" description="Disordered" evidence="1">
    <location>
        <begin position="1"/>
        <end position="58"/>
    </location>
</feature>
<evidence type="ECO:0000256" key="1">
    <source>
        <dbReference type="SAM" id="MobiDB-lite"/>
    </source>
</evidence>